<dbReference type="AlphaFoldDB" id="A0A9P1IU31"/>
<feature type="chain" id="PRO_5040171727" description="Condensin complex subunit 1 C-terminal domain-containing protein" evidence="2">
    <location>
        <begin position="17"/>
        <end position="1271"/>
    </location>
</feature>
<evidence type="ECO:0000256" key="2">
    <source>
        <dbReference type="SAM" id="SignalP"/>
    </source>
</evidence>
<keyword evidence="2" id="KW-0732">Signal</keyword>
<keyword evidence="1" id="KW-0812">Transmembrane</keyword>
<proteinExistence type="predicted"/>
<organism evidence="3 4">
    <name type="scientific">Caenorhabditis angaria</name>
    <dbReference type="NCBI Taxonomy" id="860376"/>
    <lineage>
        <taxon>Eukaryota</taxon>
        <taxon>Metazoa</taxon>
        <taxon>Ecdysozoa</taxon>
        <taxon>Nematoda</taxon>
        <taxon>Chromadorea</taxon>
        <taxon>Rhabditida</taxon>
        <taxon>Rhabditina</taxon>
        <taxon>Rhabditomorpha</taxon>
        <taxon>Rhabditoidea</taxon>
        <taxon>Rhabditidae</taxon>
        <taxon>Peloderinae</taxon>
        <taxon>Caenorhabditis</taxon>
    </lineage>
</organism>
<accession>A0A9P1IU31</accession>
<keyword evidence="1" id="KW-0472">Membrane</keyword>
<dbReference type="OrthoDB" id="5798252at2759"/>
<keyword evidence="1" id="KW-1133">Transmembrane helix</keyword>
<evidence type="ECO:0000313" key="3">
    <source>
        <dbReference type="EMBL" id="CAI5452148.1"/>
    </source>
</evidence>
<protein>
    <recommendedName>
        <fullName evidence="5">Condensin complex subunit 1 C-terminal domain-containing protein</fullName>
    </recommendedName>
</protein>
<gene>
    <name evidence="3" type="ORF">CAMP_LOCUS14785</name>
</gene>
<keyword evidence="4" id="KW-1185">Reference proteome</keyword>
<evidence type="ECO:0000313" key="4">
    <source>
        <dbReference type="Proteomes" id="UP001152747"/>
    </source>
</evidence>
<dbReference type="SUPFAM" id="SSF48371">
    <property type="entry name" value="ARM repeat"/>
    <property type="match status" value="1"/>
</dbReference>
<reference evidence="3" key="1">
    <citation type="submission" date="2022-11" db="EMBL/GenBank/DDBJ databases">
        <authorList>
            <person name="Kikuchi T."/>
        </authorList>
    </citation>
    <scope>NUCLEOTIDE SEQUENCE</scope>
    <source>
        <strain evidence="3">PS1010</strain>
    </source>
</reference>
<feature type="transmembrane region" description="Helical" evidence="1">
    <location>
        <begin position="119"/>
        <end position="142"/>
    </location>
</feature>
<comment type="caution">
    <text evidence="3">The sequence shown here is derived from an EMBL/GenBank/DDBJ whole genome shotgun (WGS) entry which is preliminary data.</text>
</comment>
<dbReference type="InterPro" id="IPR016024">
    <property type="entry name" value="ARM-type_fold"/>
</dbReference>
<dbReference type="EMBL" id="CANHGI010000005">
    <property type="protein sequence ID" value="CAI5452148.1"/>
    <property type="molecule type" value="Genomic_DNA"/>
</dbReference>
<sequence>MQSIFYILIFISIVQSKNITNRLYNPLVCYVEQEGILNNKEYREEQHHEPCGPETKWCQKITANYINAHNERTQIVLKGCDTVSILPDFTGIGCHGNGCSERTYEDEIYTVCCCNTETYMLYSGISTISELLTLFLIYCIIAKSTDELKIYKTSLLKLALSKLFFGFSVAVLVSPDLLCPLPLAIVRSPIGTLSQTWAFWMMGTCQMDTDDVDLENGSDWTDYGGTEVEIKKEVFENDEMENKEFNLEEYEEFDIVSIEEVTIEVLAARIRRLLQEVINRGISIASQLFDVAAKIIYRSTILEESESNPVTSTIIQGTVMIILSSEERDEESSTAEKNIMMFVTKLAVFSKSQKCDELLKQLIIIIDKFFYHPDSKIRQRIYNMIGMLLVESNNIVEVENDEADNEYMFGDDDMSQKSENNSKLIEDAIIDRWAQKLGSSVLDKSPFVRSMALFALSQIDHQKMIKDRNGNEFCVNQIISRSLSDIDENVRRTAVKCIHIVTSDDIDKCMNFIEMSTENKIRHLMVVRMASSIHLLSFSESQRFRLINILRRSDSARIQDVIHQQLVESWLKDASEAICGLSLFKNFEIHNTQEQVRFDDSEVVFPSIILEYLNPMIDPEATSIFLKFAITRYIRATTGKESNVIDFEAFLKLLTDFGAKKCNLLGIMTRTVFKLIPETEKEENISDVEWIKQSYYRVFILRHMLDVVFQLTNDVSIRDRTLRFLVLGINPMRKHIEQFCDRYFNQTGLVEEIGDSMEHLIANVLHIFDVIVNENHDSFEITVYKNLLETLLSNSRIQFSPEFIQILTTKYIELNEDVEIVCDWTCYTANEVVMKNEVGLPISDDLQIALADDLILECQLKRCTAMFLALCKHPKVVKCTTMMSSVFKVLLPSLLSNKNEEIKFDGIELIGYSSIIDFENAVPYLKLCPLLLTSSRNDREKAVYLNVLTCVVKKLGFRKVSDAIFGDSDTKLENILEDEYSKLKNGTIEKCQASRDILSMLTSEVYFWPRMLANIMKVVFSKKMEYYKLPRLFNKFLNTSMKSLRNRVHLMRSFLFCVTEFDNDFQIELMSRCVFQHFETFSNVDMEDINSEKSEFSIEAELCRRLIRKSINDPRATFVKPIFSEFSTQLNIDFIPLEKLKEIQDLATRAAYEAEEFHIRAALSLIKKFVAKCEKTIKIKKRVERMKNGGDENESDNEEPKKKRLRYAKEVKEEEINEEWDLENENEEIVILDSDDDIDNEPVYVPRSTKSRKRKFIEEGDIKEEVENMEI</sequence>
<evidence type="ECO:0008006" key="5">
    <source>
        <dbReference type="Google" id="ProtNLM"/>
    </source>
</evidence>
<feature type="signal peptide" evidence="2">
    <location>
        <begin position="1"/>
        <end position="16"/>
    </location>
</feature>
<name>A0A9P1IU31_9PELO</name>
<dbReference type="Proteomes" id="UP001152747">
    <property type="component" value="Unassembled WGS sequence"/>
</dbReference>
<feature type="transmembrane region" description="Helical" evidence="1">
    <location>
        <begin position="163"/>
        <end position="185"/>
    </location>
</feature>
<evidence type="ECO:0000256" key="1">
    <source>
        <dbReference type="SAM" id="Phobius"/>
    </source>
</evidence>